<sequence length="107" mass="12085">MRSSLVRSIQIVPRSSLPSRTKFNPPLHEVAKAAAKTVQLTIIDILTQKRATAADDWPPNLRIEPVVKKEVFKNIASNIALLVISNYVSIISFHALHWIWTCTLEKQ</sequence>
<proteinExistence type="predicted"/>
<name>A0A1Q3E4T1_LENED</name>
<gene>
    <name evidence="2" type="ORF">LENED_003891</name>
</gene>
<comment type="caution">
    <text evidence="2">The sequence shown here is derived from an EMBL/GenBank/DDBJ whole genome shotgun (WGS) entry which is preliminary data.</text>
</comment>
<feature type="transmembrane region" description="Helical" evidence="1">
    <location>
        <begin position="79"/>
        <end position="100"/>
    </location>
</feature>
<reference evidence="2 3" key="2">
    <citation type="submission" date="2017-02" db="EMBL/GenBank/DDBJ databases">
        <title>A genome survey and senescence transcriptome analysis in Lentinula edodes.</title>
        <authorList>
            <person name="Sakamoto Y."/>
            <person name="Nakade K."/>
            <person name="Sato S."/>
            <person name="Yoshida Y."/>
            <person name="Miyazaki K."/>
            <person name="Natsume S."/>
            <person name="Konno N."/>
        </authorList>
    </citation>
    <scope>NUCLEOTIDE SEQUENCE [LARGE SCALE GENOMIC DNA]</scope>
    <source>
        <strain evidence="2 3">NBRC 111202</strain>
    </source>
</reference>
<evidence type="ECO:0000313" key="3">
    <source>
        <dbReference type="Proteomes" id="UP000188533"/>
    </source>
</evidence>
<evidence type="ECO:0000256" key="1">
    <source>
        <dbReference type="SAM" id="Phobius"/>
    </source>
</evidence>
<organism evidence="2 3">
    <name type="scientific">Lentinula edodes</name>
    <name type="common">Shiitake mushroom</name>
    <name type="synonym">Lentinus edodes</name>
    <dbReference type="NCBI Taxonomy" id="5353"/>
    <lineage>
        <taxon>Eukaryota</taxon>
        <taxon>Fungi</taxon>
        <taxon>Dikarya</taxon>
        <taxon>Basidiomycota</taxon>
        <taxon>Agaricomycotina</taxon>
        <taxon>Agaricomycetes</taxon>
        <taxon>Agaricomycetidae</taxon>
        <taxon>Agaricales</taxon>
        <taxon>Marasmiineae</taxon>
        <taxon>Omphalotaceae</taxon>
        <taxon>Lentinula</taxon>
    </lineage>
</organism>
<reference evidence="2 3" key="1">
    <citation type="submission" date="2016-08" db="EMBL/GenBank/DDBJ databases">
        <authorList>
            <consortium name="Lentinula edodes genome sequencing consortium"/>
            <person name="Sakamoto Y."/>
            <person name="Nakade K."/>
            <person name="Sato S."/>
            <person name="Yoshida Y."/>
            <person name="Miyazaki K."/>
            <person name="Natsume S."/>
            <person name="Konno N."/>
        </authorList>
    </citation>
    <scope>NUCLEOTIDE SEQUENCE [LARGE SCALE GENOMIC DNA]</scope>
    <source>
        <strain evidence="2 3">NBRC 111202</strain>
    </source>
</reference>
<keyword evidence="1" id="KW-0812">Transmembrane</keyword>
<keyword evidence="1" id="KW-1133">Transmembrane helix</keyword>
<evidence type="ECO:0000313" key="2">
    <source>
        <dbReference type="EMBL" id="GAW02252.1"/>
    </source>
</evidence>
<protein>
    <submittedName>
        <fullName evidence="2">Uncharacterized protein</fullName>
    </submittedName>
</protein>
<keyword evidence="1" id="KW-0472">Membrane</keyword>
<dbReference type="Proteomes" id="UP000188533">
    <property type="component" value="Unassembled WGS sequence"/>
</dbReference>
<dbReference type="EMBL" id="BDGU01000091">
    <property type="protein sequence ID" value="GAW02252.1"/>
    <property type="molecule type" value="Genomic_DNA"/>
</dbReference>
<accession>A0A1Q3E4T1</accession>
<dbReference type="AlphaFoldDB" id="A0A1Q3E4T1"/>
<keyword evidence="3" id="KW-1185">Reference proteome</keyword>